<proteinExistence type="predicted"/>
<evidence type="ECO:0000313" key="1">
    <source>
        <dbReference type="EMBL" id="QHT38946.1"/>
    </source>
</evidence>
<organism evidence="1">
    <name type="scientific">viral metagenome</name>
    <dbReference type="NCBI Taxonomy" id="1070528"/>
    <lineage>
        <taxon>unclassified sequences</taxon>
        <taxon>metagenomes</taxon>
        <taxon>organismal metagenomes</taxon>
    </lineage>
</organism>
<dbReference type="AlphaFoldDB" id="A0A6C0FAQ0"/>
<sequence>MEQILNPFDKINPLSNYQKFYKLVINIKDKQLLIKISKMLENRLKEFK</sequence>
<dbReference type="EMBL" id="MN738838">
    <property type="protein sequence ID" value="QHT38946.1"/>
    <property type="molecule type" value="Genomic_DNA"/>
</dbReference>
<protein>
    <submittedName>
        <fullName evidence="1">Uncharacterized protein</fullName>
    </submittedName>
</protein>
<reference evidence="1" key="1">
    <citation type="journal article" date="2020" name="Nature">
        <title>Giant virus diversity and host interactions through global metagenomics.</title>
        <authorList>
            <person name="Schulz F."/>
            <person name="Roux S."/>
            <person name="Paez-Espino D."/>
            <person name="Jungbluth S."/>
            <person name="Walsh D.A."/>
            <person name="Denef V.J."/>
            <person name="McMahon K.D."/>
            <person name="Konstantinidis K.T."/>
            <person name="Eloe-Fadrosh E.A."/>
            <person name="Kyrpides N.C."/>
            <person name="Woyke T."/>
        </authorList>
    </citation>
    <scope>NUCLEOTIDE SEQUENCE</scope>
    <source>
        <strain evidence="1">GVMAG-S-ERX556126-94</strain>
    </source>
</reference>
<name>A0A6C0FAQ0_9ZZZZ</name>
<accession>A0A6C0FAQ0</accession>